<keyword evidence="3" id="KW-0227">DNA damage</keyword>
<dbReference type="PANTHER" id="PTHR10870">
    <property type="entry name" value="CELL CYCLE CHECKPOINT PROTEIN RAD1"/>
    <property type="match status" value="1"/>
</dbReference>
<dbReference type="PANTHER" id="PTHR10870:SF0">
    <property type="entry name" value="CELL CYCLE CHECKPOINT PROTEIN RAD1"/>
    <property type="match status" value="1"/>
</dbReference>
<dbReference type="InterPro" id="IPR003021">
    <property type="entry name" value="Rad1_Rec1_Rad17"/>
</dbReference>
<keyword evidence="5" id="KW-0539">Nucleus</keyword>
<dbReference type="Proteomes" id="UP000287651">
    <property type="component" value="Unassembled WGS sequence"/>
</dbReference>
<reference evidence="6 7" key="1">
    <citation type="journal article" date="2014" name="Agronomy (Basel)">
        <title>A Draft Genome Sequence for Ensete ventricosum, the Drought-Tolerant Tree Against Hunger.</title>
        <authorList>
            <person name="Harrison J."/>
            <person name="Moore K.A."/>
            <person name="Paszkiewicz K."/>
            <person name="Jones T."/>
            <person name="Grant M."/>
            <person name="Ambacheew D."/>
            <person name="Muzemil S."/>
            <person name="Studholme D.J."/>
        </authorList>
    </citation>
    <scope>NUCLEOTIDE SEQUENCE [LARGE SCALE GENOMIC DNA]</scope>
</reference>
<comment type="similarity">
    <text evidence="2">Belongs to the rad1 family.</text>
</comment>
<evidence type="ECO:0000256" key="2">
    <source>
        <dbReference type="ARBA" id="ARBA00010991"/>
    </source>
</evidence>
<organism evidence="6 7">
    <name type="scientific">Ensete ventricosum</name>
    <name type="common">Abyssinian banana</name>
    <name type="synonym">Musa ensete</name>
    <dbReference type="NCBI Taxonomy" id="4639"/>
    <lineage>
        <taxon>Eukaryota</taxon>
        <taxon>Viridiplantae</taxon>
        <taxon>Streptophyta</taxon>
        <taxon>Embryophyta</taxon>
        <taxon>Tracheophyta</taxon>
        <taxon>Spermatophyta</taxon>
        <taxon>Magnoliopsida</taxon>
        <taxon>Liliopsida</taxon>
        <taxon>Zingiberales</taxon>
        <taxon>Musaceae</taxon>
        <taxon>Ensete</taxon>
    </lineage>
</organism>
<dbReference type="GO" id="GO:0030896">
    <property type="term" value="C:checkpoint clamp complex"/>
    <property type="evidence" value="ECO:0007669"/>
    <property type="project" value="TreeGrafter"/>
</dbReference>
<dbReference type="GO" id="GO:0000077">
    <property type="term" value="P:DNA damage checkpoint signaling"/>
    <property type="evidence" value="ECO:0007669"/>
    <property type="project" value="InterPro"/>
</dbReference>
<name>A0A426YUJ8_ENSVE</name>
<dbReference type="AlphaFoldDB" id="A0A426YUJ8"/>
<gene>
    <name evidence="6" type="ORF">B296_00048484</name>
</gene>
<evidence type="ECO:0000313" key="6">
    <source>
        <dbReference type="EMBL" id="RRT55396.1"/>
    </source>
</evidence>
<dbReference type="GO" id="GO:0006281">
    <property type="term" value="P:DNA repair"/>
    <property type="evidence" value="ECO:0007669"/>
    <property type="project" value="UniProtKB-KW"/>
</dbReference>
<evidence type="ECO:0000256" key="4">
    <source>
        <dbReference type="ARBA" id="ARBA00023204"/>
    </source>
</evidence>
<proteinExistence type="inferred from homology"/>
<evidence type="ECO:0000313" key="7">
    <source>
        <dbReference type="Proteomes" id="UP000287651"/>
    </source>
</evidence>
<accession>A0A426YUJ8</accession>
<keyword evidence="4" id="KW-0234">DNA repair</keyword>
<comment type="caution">
    <text evidence="6">The sequence shown here is derived from an EMBL/GenBank/DDBJ whole genome shotgun (WGS) entry which is preliminary data.</text>
</comment>
<evidence type="ECO:0000256" key="1">
    <source>
        <dbReference type="ARBA" id="ARBA00004123"/>
    </source>
</evidence>
<evidence type="ECO:0000256" key="3">
    <source>
        <dbReference type="ARBA" id="ARBA00022763"/>
    </source>
</evidence>
<comment type="subcellular location">
    <subcellularLocation>
        <location evidence="1">Nucleus</location>
    </subcellularLocation>
</comment>
<dbReference type="EMBL" id="AMZH03010107">
    <property type="protein sequence ID" value="RRT55396.1"/>
    <property type="molecule type" value="Genomic_DNA"/>
</dbReference>
<evidence type="ECO:0000256" key="5">
    <source>
        <dbReference type="ARBA" id="ARBA00023242"/>
    </source>
</evidence>
<sequence length="135" mass="15074">MLASMRRLEQGFPTPYHGTIIFSLPEMFTLHLQSGYCTILGLDCFNPKAVWMLIYKFLRATTSHIPNSVLKDNRGSKVTIGRGGMLKIQHLVSVKRAGGQHSHGDTSGGIPQLSRIAYIEFFVKPEEDEIPVNDT</sequence>
<protein>
    <submittedName>
        <fullName evidence="6">Uncharacterized protein</fullName>
    </submittedName>
</protein>